<protein>
    <submittedName>
        <fullName evidence="2">Uncharacterized protein</fullName>
    </submittedName>
</protein>
<organism evidence="2 3">
    <name type="scientific">Nephila pilipes</name>
    <name type="common">Giant wood spider</name>
    <name type="synonym">Nephila maculata</name>
    <dbReference type="NCBI Taxonomy" id="299642"/>
    <lineage>
        <taxon>Eukaryota</taxon>
        <taxon>Metazoa</taxon>
        <taxon>Ecdysozoa</taxon>
        <taxon>Arthropoda</taxon>
        <taxon>Chelicerata</taxon>
        <taxon>Arachnida</taxon>
        <taxon>Araneae</taxon>
        <taxon>Araneomorphae</taxon>
        <taxon>Entelegynae</taxon>
        <taxon>Araneoidea</taxon>
        <taxon>Nephilidae</taxon>
        <taxon>Nephila</taxon>
    </lineage>
</organism>
<evidence type="ECO:0000313" key="2">
    <source>
        <dbReference type="EMBL" id="GFT84083.1"/>
    </source>
</evidence>
<keyword evidence="3" id="KW-1185">Reference proteome</keyword>
<proteinExistence type="predicted"/>
<dbReference type="AlphaFoldDB" id="A0A8X6PU40"/>
<feature type="region of interest" description="Disordered" evidence="1">
    <location>
        <begin position="180"/>
        <end position="200"/>
    </location>
</feature>
<dbReference type="Proteomes" id="UP000887013">
    <property type="component" value="Unassembled WGS sequence"/>
</dbReference>
<reference evidence="2" key="1">
    <citation type="submission" date="2020-08" db="EMBL/GenBank/DDBJ databases">
        <title>Multicomponent nature underlies the extraordinary mechanical properties of spider dragline silk.</title>
        <authorList>
            <person name="Kono N."/>
            <person name="Nakamura H."/>
            <person name="Mori M."/>
            <person name="Yoshida Y."/>
            <person name="Ohtoshi R."/>
            <person name="Malay A.D."/>
            <person name="Moran D.A.P."/>
            <person name="Tomita M."/>
            <person name="Numata K."/>
            <person name="Arakawa K."/>
        </authorList>
    </citation>
    <scope>NUCLEOTIDE SEQUENCE</scope>
</reference>
<evidence type="ECO:0000313" key="3">
    <source>
        <dbReference type="Proteomes" id="UP000887013"/>
    </source>
</evidence>
<gene>
    <name evidence="2" type="ORF">NPIL_547831</name>
</gene>
<accession>A0A8X6PU40</accession>
<sequence>MAYASIITSIRYCQNHQSMWRNCDQATRYSSILPQFSGGIDNVYRRWSFRKAETGLTRNCVERCGDSLKTSPHPAPHLLPVRQIFEKNVTFEKSSFTFSSTWVSIRNALMPRRLHYCDYFGDPVDKRTFIYVREKGQREKNRIRSRIWISASSVLLEAVLSRNNRAFLVWEARVACAASDHTSPTKEGEQDESETSLSTGLPHHFTRRLHWLSPHRDNGTGRKQWNGPPLVPSRTTTLSFANHRVLGR</sequence>
<dbReference type="EMBL" id="BMAW01023693">
    <property type="protein sequence ID" value="GFT84083.1"/>
    <property type="molecule type" value="Genomic_DNA"/>
</dbReference>
<comment type="caution">
    <text evidence="2">The sequence shown here is derived from an EMBL/GenBank/DDBJ whole genome shotgun (WGS) entry which is preliminary data.</text>
</comment>
<feature type="region of interest" description="Disordered" evidence="1">
    <location>
        <begin position="212"/>
        <end position="233"/>
    </location>
</feature>
<evidence type="ECO:0000256" key="1">
    <source>
        <dbReference type="SAM" id="MobiDB-lite"/>
    </source>
</evidence>
<name>A0A8X6PU40_NEPPI</name>